<keyword evidence="6" id="KW-0693">Viral RNA replication</keyword>
<dbReference type="GO" id="GO:0006351">
    <property type="term" value="P:DNA-templated transcription"/>
    <property type="evidence" value="ECO:0007669"/>
    <property type="project" value="InterPro"/>
</dbReference>
<keyword evidence="4 6" id="KW-0547">Nucleotide-binding</keyword>
<dbReference type="EMBL" id="MN552388">
    <property type="protein sequence ID" value="QGZ98419.1"/>
    <property type="molecule type" value="Genomic_RNA"/>
</dbReference>
<evidence type="ECO:0000256" key="1">
    <source>
        <dbReference type="ARBA" id="ARBA00022484"/>
    </source>
</evidence>
<dbReference type="InterPro" id="IPR043502">
    <property type="entry name" value="DNA/RNA_pol_sf"/>
</dbReference>
<evidence type="ECO:0000256" key="3">
    <source>
        <dbReference type="ARBA" id="ARBA00022695"/>
    </source>
</evidence>
<protein>
    <recommendedName>
        <fullName evidence="6">RNA-directed RNA polymerase</fullName>
        <ecNumber evidence="6">2.7.7.48</ecNumber>
    </recommendedName>
</protein>
<dbReference type="GO" id="GO:0003723">
    <property type="term" value="F:RNA binding"/>
    <property type="evidence" value="ECO:0007669"/>
    <property type="project" value="InterPro"/>
</dbReference>
<feature type="compositionally biased region" description="Basic and acidic residues" evidence="7">
    <location>
        <begin position="13"/>
        <end position="24"/>
    </location>
</feature>
<dbReference type="GO" id="GO:0003968">
    <property type="term" value="F:RNA-directed RNA polymerase activity"/>
    <property type="evidence" value="ECO:0007669"/>
    <property type="project" value="UniProtKB-KW"/>
</dbReference>
<evidence type="ECO:0000256" key="5">
    <source>
        <dbReference type="ARBA" id="ARBA00048744"/>
    </source>
</evidence>
<dbReference type="InterPro" id="IPR001795">
    <property type="entry name" value="RNA-dir_pol_luteovirus"/>
</dbReference>
<keyword evidence="3 6" id="KW-0548">Nucleotidyltransferase</keyword>
<comment type="catalytic activity">
    <reaction evidence="5 6">
        <text>RNA(n) + a ribonucleoside 5'-triphosphate = RNA(n+1) + diphosphate</text>
        <dbReference type="Rhea" id="RHEA:21248"/>
        <dbReference type="Rhea" id="RHEA-COMP:14527"/>
        <dbReference type="Rhea" id="RHEA-COMP:17342"/>
        <dbReference type="ChEBI" id="CHEBI:33019"/>
        <dbReference type="ChEBI" id="CHEBI:61557"/>
        <dbReference type="ChEBI" id="CHEBI:140395"/>
        <dbReference type="EC" id="2.7.7.48"/>
    </reaction>
</comment>
<proteinExistence type="predicted"/>
<evidence type="ECO:0000256" key="4">
    <source>
        <dbReference type="ARBA" id="ARBA00022741"/>
    </source>
</evidence>
<keyword evidence="2 6" id="KW-0808">Transferase</keyword>
<dbReference type="SUPFAM" id="SSF56672">
    <property type="entry name" value="DNA/RNA polymerases"/>
    <property type="match status" value="1"/>
</dbReference>
<keyword evidence="1 6" id="KW-0696">RNA-directed RNA polymerase</keyword>
<evidence type="ECO:0000256" key="6">
    <source>
        <dbReference type="RuleBase" id="RU364050"/>
    </source>
</evidence>
<evidence type="ECO:0000256" key="7">
    <source>
        <dbReference type="SAM" id="MobiDB-lite"/>
    </source>
</evidence>
<dbReference type="EC" id="2.7.7.48" evidence="6"/>
<sequence length="871" mass="99465">MRYTAPQMRGQHRARDVKRVDRKEDRTEDEYMAAAIALNVEERARILRDFPKTNSEARAVDTLFPRGKDGQLKRAIYTLGHLLMRIEQVPEVSPERIDDVREFVANAVGGKNAWATGVVMFIMLNTLTEPCYLHLKGYGLLTTPYSQWYSRWSNINDVIRNQMDKETWVFTDDDFAQCLYIGGLVGRPHREVDWDAEKIKRTQKAIPLKKHIPGKGFVDMDEADEKDMILAMLRKEAKFKIKKPQSLEEVYKKRMAWMKPGSLSGEKTVLDTAPEVKAALSELGVKVTRNTTKLSVAETAGYDMVENLLDMEPIHLAKMHTKGQENGKIRSIQASVYSHYVLGSYWSMYLETTLQLRGSTMNKPNSQLLAEKEDRRQASADPRLVKVCADYPDFGATHSGRQQRLVLECILQVAIEQGFQPDEEFMRVHNWYSRSFENQYLMRPDDKTWFKSDVGMFSGVVQTTLFNTVLNRSLEYHYLRTLQSMGSPVAMLKSYGLGDDSWGCFATREEASSFLAVIPLCGKDLNPLKQLVSSRASEYLREWYMGGKVTGCATRALAMLVSGNVESNIPSAGVVRIRELYETFCTLAIRLFNRPLCQWFFEDLATYEARRGAIGRRSVLAYMYGAQRDGGLALYPIYQMPGKEQMRTRGEEGDSAGQEAEDIEAARLLVLHNIQNRFRGSRDQTQEMEKQYHLTWKHNGQKRATARLAAQHIVDRNKNTSLLHDELEANIRASRYTEDVWLGQENVLQRAQKVRLSPREVDKQYNKVVHEDQILLSELGQFAKVVPFVTEESLATAAASIGEKYSISQAHVLRVMRSLSVLKGSTLEYVPRPYLSAEMMGLYTNWQVVNKLGSSSILPEWLPELAKCYRT</sequence>
<name>A0A6B9KAN0_9VIRU</name>
<reference evidence="8" key="1">
    <citation type="journal article" date="2020" name="Virus Evol.">
        <title>Analysis of the virome associated to grapevine downy mildew lesions reveals new mycovirus lineages.</title>
        <authorList>
            <person name="Chiapello M."/>
            <person name="Rodriguez-Romero J."/>
            <person name="Ayllon M.A."/>
            <person name="Turina M."/>
        </authorList>
    </citation>
    <scope>NUCLEOTIDE SEQUENCE</scope>
    <source>
        <strain evidence="8">DMS6_DN42815</strain>
    </source>
</reference>
<feature type="region of interest" description="Disordered" evidence="7">
    <location>
        <begin position="1"/>
        <end position="24"/>
    </location>
</feature>
<dbReference type="Pfam" id="PF02123">
    <property type="entry name" value="RdRP_4"/>
    <property type="match status" value="1"/>
</dbReference>
<evidence type="ECO:0000256" key="2">
    <source>
        <dbReference type="ARBA" id="ARBA00022679"/>
    </source>
</evidence>
<dbReference type="GO" id="GO:0000166">
    <property type="term" value="F:nucleotide binding"/>
    <property type="evidence" value="ECO:0007669"/>
    <property type="project" value="UniProtKB-KW"/>
</dbReference>
<accession>A0A6B9KAN0</accession>
<organism evidence="8">
    <name type="scientific">Plasmopara viticola lesion associated botybirna 2</name>
    <dbReference type="NCBI Taxonomy" id="2689574"/>
    <lineage>
        <taxon>Viruses</taxon>
        <taxon>Riboviria</taxon>
        <taxon>Orthornavirae</taxon>
        <taxon>Duplornaviricota</taxon>
        <taxon>Chrymotiviricetes</taxon>
        <taxon>Ghabrivirales</taxon>
        <taxon>Alphatotivirineae</taxon>
        <taxon>Botybirnaviridae</taxon>
        <taxon>Botybirnavirus</taxon>
        <taxon>Botybirnavirus hachi</taxon>
    </lineage>
</organism>
<evidence type="ECO:0000313" key="8">
    <source>
        <dbReference type="EMBL" id="QGZ98419.1"/>
    </source>
</evidence>